<evidence type="ECO:0000256" key="1">
    <source>
        <dbReference type="ARBA" id="ARBA00003989"/>
    </source>
</evidence>
<sequence>MMKSVICLLFGLTLVLGQYASAAEIKDPGLITDHTVTSVGHDFYRGFADRWDINYAETITISERPSARWGSWISIKVGQDTLYQILLFPNRRNFSKEVDTAVASVHEALSRRQIDKALLGTGDLTGDEF</sequence>
<evidence type="ECO:0000256" key="2">
    <source>
        <dbReference type="ARBA" id="ARBA00014024"/>
    </source>
</evidence>
<keyword evidence="3 4" id="KW-0732">Signal</keyword>
<accession>A0A085G8T3</accession>
<proteinExistence type="predicted"/>
<dbReference type="OrthoDB" id="6869495at2"/>
<reference evidence="5 6" key="1">
    <citation type="submission" date="2014-05" db="EMBL/GenBank/DDBJ databases">
        <title>ATOL: Assembling a taxonomically balanced genome-scale reconstruction of the evolutionary history of the Enterobacteriaceae.</title>
        <authorList>
            <person name="Plunkett G.III."/>
            <person name="Neeno-Eckwall E.C."/>
            <person name="Glasner J.D."/>
            <person name="Perna N.T."/>
        </authorList>
    </citation>
    <scope>NUCLEOTIDE SEQUENCE [LARGE SCALE GENOMIC DNA]</scope>
    <source>
        <strain evidence="5 6">ATCC 33852</strain>
    </source>
</reference>
<organism evidence="5 6">
    <name type="scientific">Ewingella americana (strain ATCC 33852 / DSM 4580 / CCUG 14506 / JCM 5911 / LMG 7869 / NCTC 12157 / CDC 1468-78)</name>
    <dbReference type="NCBI Taxonomy" id="910964"/>
    <lineage>
        <taxon>Bacteria</taxon>
        <taxon>Pseudomonadati</taxon>
        <taxon>Pseudomonadota</taxon>
        <taxon>Gammaproteobacteria</taxon>
        <taxon>Enterobacterales</taxon>
        <taxon>Yersiniaceae</taxon>
        <taxon>Ewingella</taxon>
    </lineage>
</organism>
<dbReference type="EMBL" id="JMPJ01000059">
    <property type="protein sequence ID" value="KFC80128.1"/>
    <property type="molecule type" value="Genomic_DNA"/>
</dbReference>
<dbReference type="InterPro" id="IPR018900">
    <property type="entry name" value="Curli_CsgE"/>
</dbReference>
<evidence type="ECO:0000256" key="3">
    <source>
        <dbReference type="ARBA" id="ARBA00022729"/>
    </source>
</evidence>
<keyword evidence="6" id="KW-1185">Reference proteome</keyword>
<protein>
    <recommendedName>
        <fullName evidence="2">Curli production assembly/transport component CsgE</fullName>
    </recommendedName>
</protein>
<dbReference type="Pfam" id="PF10627">
    <property type="entry name" value="CsgE"/>
    <property type="match status" value="1"/>
</dbReference>
<evidence type="ECO:0000256" key="4">
    <source>
        <dbReference type="SAM" id="SignalP"/>
    </source>
</evidence>
<evidence type="ECO:0000313" key="6">
    <source>
        <dbReference type="Proteomes" id="UP000028640"/>
    </source>
</evidence>
<dbReference type="eggNOG" id="ENOG502ZPXX">
    <property type="taxonomic scope" value="Bacteria"/>
</dbReference>
<feature type="chain" id="PRO_5001791059" description="Curli production assembly/transport component CsgE" evidence="4">
    <location>
        <begin position="23"/>
        <end position="129"/>
    </location>
</feature>
<dbReference type="STRING" id="910964.GEAM_2492"/>
<dbReference type="NCBIfam" id="NF007701">
    <property type="entry name" value="PRK10386.1"/>
    <property type="match status" value="1"/>
</dbReference>
<dbReference type="Proteomes" id="UP000028640">
    <property type="component" value="Unassembled WGS sequence"/>
</dbReference>
<gene>
    <name evidence="5" type="ORF">GEAM_2492</name>
</gene>
<comment type="function">
    <text evidence="1">May be involved in the biogenesis of curli organelles.</text>
</comment>
<dbReference type="AlphaFoldDB" id="A0A085G8T3"/>
<comment type="caution">
    <text evidence="5">The sequence shown here is derived from an EMBL/GenBank/DDBJ whole genome shotgun (WGS) entry which is preliminary data.</text>
</comment>
<name>A0A085G8T3_EWIA3</name>
<feature type="signal peptide" evidence="4">
    <location>
        <begin position="1"/>
        <end position="22"/>
    </location>
</feature>
<evidence type="ECO:0000313" key="5">
    <source>
        <dbReference type="EMBL" id="KFC80128.1"/>
    </source>
</evidence>